<dbReference type="Proteomes" id="UP001556617">
    <property type="component" value="Unassembled WGS sequence"/>
</dbReference>
<accession>A0ABV3S5N6</accession>
<dbReference type="EMBL" id="JBFPER010000001">
    <property type="protein sequence ID" value="MEX0381021.1"/>
    <property type="molecule type" value="Genomic_DNA"/>
</dbReference>
<organism evidence="1 2">
    <name type="scientific">Leuconostoc aquikimchii</name>
    <dbReference type="NCBI Taxonomy" id="3236804"/>
    <lineage>
        <taxon>Bacteria</taxon>
        <taxon>Bacillati</taxon>
        <taxon>Bacillota</taxon>
        <taxon>Bacilli</taxon>
        <taxon>Lactobacillales</taxon>
        <taxon>Lactobacillaceae</taxon>
        <taxon>Leuconostoc</taxon>
    </lineage>
</organism>
<gene>
    <name evidence="1" type="ORF">AB3K24_06610</name>
</gene>
<protein>
    <submittedName>
        <fullName evidence="1">Uncharacterized protein</fullName>
    </submittedName>
</protein>
<name>A0ABV3S5N6_9LACO</name>
<reference evidence="1 2" key="1">
    <citation type="submission" date="2024-07" db="EMBL/GenBank/DDBJ databases">
        <authorList>
            <person name="Yun M."/>
        </authorList>
    </citation>
    <scope>NUCLEOTIDE SEQUENCE [LARGE SCALE GENOMIC DNA]</scope>
    <source>
        <strain evidence="1 2">MS01</strain>
    </source>
</reference>
<proteinExistence type="predicted"/>
<sequence>MEIFKFKSKYTGLPELFGLPAVGKTTFIANQPQLININERSNHNFLIRYSQKIVSVVRIAILNPKYFIRSIIFLKSFDMNLKDKLRLLVNLLRVVNEGHIKINNGISDQGLFQSLWSIGVYSHNSISDVEQKLTVFLEQNPNFLPKEITIISDIMENNLSRETQRYGYLKTYYENNQMINRSMSVETIIIDIVSTLYIKVD</sequence>
<keyword evidence="2" id="KW-1185">Reference proteome</keyword>
<dbReference type="RefSeq" id="WP_367974510.1">
    <property type="nucleotide sequence ID" value="NZ_JBFPEQ010000001.1"/>
</dbReference>
<evidence type="ECO:0000313" key="1">
    <source>
        <dbReference type="EMBL" id="MEX0381021.1"/>
    </source>
</evidence>
<evidence type="ECO:0000313" key="2">
    <source>
        <dbReference type="Proteomes" id="UP001556617"/>
    </source>
</evidence>
<comment type="caution">
    <text evidence="1">The sequence shown here is derived from an EMBL/GenBank/DDBJ whole genome shotgun (WGS) entry which is preliminary data.</text>
</comment>